<evidence type="ECO:0000313" key="3">
    <source>
        <dbReference type="Proteomes" id="UP000076761"/>
    </source>
</evidence>
<dbReference type="InParanoid" id="A0A165P288"/>
<evidence type="ECO:0000313" key="2">
    <source>
        <dbReference type="EMBL" id="KZT20422.1"/>
    </source>
</evidence>
<proteinExistence type="predicted"/>
<feature type="compositionally biased region" description="Basic and acidic residues" evidence="1">
    <location>
        <begin position="163"/>
        <end position="174"/>
    </location>
</feature>
<reference evidence="2 3" key="1">
    <citation type="journal article" date="2016" name="Mol. Biol. Evol.">
        <title>Comparative Genomics of Early-Diverging Mushroom-Forming Fungi Provides Insights into the Origins of Lignocellulose Decay Capabilities.</title>
        <authorList>
            <person name="Nagy L.G."/>
            <person name="Riley R."/>
            <person name="Tritt A."/>
            <person name="Adam C."/>
            <person name="Daum C."/>
            <person name="Floudas D."/>
            <person name="Sun H."/>
            <person name="Yadav J.S."/>
            <person name="Pangilinan J."/>
            <person name="Larsson K.H."/>
            <person name="Matsuura K."/>
            <person name="Barry K."/>
            <person name="Labutti K."/>
            <person name="Kuo R."/>
            <person name="Ohm R.A."/>
            <person name="Bhattacharya S.S."/>
            <person name="Shirouzu T."/>
            <person name="Yoshinaga Y."/>
            <person name="Martin F.M."/>
            <person name="Grigoriev I.V."/>
            <person name="Hibbett D.S."/>
        </authorList>
    </citation>
    <scope>NUCLEOTIDE SEQUENCE [LARGE SCALE GENOMIC DNA]</scope>
    <source>
        <strain evidence="2 3">HHB14362 ss-1</strain>
    </source>
</reference>
<dbReference type="OrthoDB" id="3324681at2759"/>
<feature type="region of interest" description="Disordered" evidence="1">
    <location>
        <begin position="153"/>
        <end position="201"/>
    </location>
</feature>
<feature type="region of interest" description="Disordered" evidence="1">
    <location>
        <begin position="1"/>
        <end position="47"/>
    </location>
</feature>
<name>A0A165P288_9AGAM</name>
<protein>
    <submittedName>
        <fullName evidence="2">Uncharacterized protein</fullName>
    </submittedName>
</protein>
<dbReference type="Proteomes" id="UP000076761">
    <property type="component" value="Unassembled WGS sequence"/>
</dbReference>
<keyword evidence="3" id="KW-1185">Reference proteome</keyword>
<gene>
    <name evidence="2" type="ORF">NEOLEDRAFT_1182505</name>
</gene>
<evidence type="ECO:0000256" key="1">
    <source>
        <dbReference type="SAM" id="MobiDB-lite"/>
    </source>
</evidence>
<accession>A0A165P288</accession>
<feature type="compositionally biased region" description="Polar residues" evidence="1">
    <location>
        <begin position="182"/>
        <end position="196"/>
    </location>
</feature>
<organism evidence="2 3">
    <name type="scientific">Neolentinus lepideus HHB14362 ss-1</name>
    <dbReference type="NCBI Taxonomy" id="1314782"/>
    <lineage>
        <taxon>Eukaryota</taxon>
        <taxon>Fungi</taxon>
        <taxon>Dikarya</taxon>
        <taxon>Basidiomycota</taxon>
        <taxon>Agaricomycotina</taxon>
        <taxon>Agaricomycetes</taxon>
        <taxon>Gloeophyllales</taxon>
        <taxon>Gloeophyllaceae</taxon>
        <taxon>Neolentinus</taxon>
    </lineage>
</organism>
<dbReference type="AlphaFoldDB" id="A0A165P288"/>
<sequence>MEDDENLGIYNPPALSRSLQSSGDVPARDEDMLDYDSSQSTHEDTGWSLGLQIQAEVGVDVDDTDQLEGPHEWVAVTVDELLAQQSLEEQSAYAPQDVSMFRHDGVTTEEPWIDSGVATDDAFAYEQAFRGAISTHIDDHLLPRSVDDRIGDPGYTAQALRSPAEKSNSDRDYAWPKCSLPKGNTQPHGQTPSSRIPVTGDDSLTRLSFEAGLQDVAQSETTVVATQDVLPRQKEALEVGDSELTPVTPGVFQGPCLFCDEWDNEEE</sequence>
<dbReference type="EMBL" id="KV425620">
    <property type="protein sequence ID" value="KZT20422.1"/>
    <property type="molecule type" value="Genomic_DNA"/>
</dbReference>